<protein>
    <submittedName>
        <fullName evidence="1">Uncharacterized protein</fullName>
    </submittedName>
</protein>
<reference evidence="1" key="1">
    <citation type="submission" date="2023-10" db="EMBL/GenBank/DDBJ databases">
        <title>Genome assembly of Pristionchus species.</title>
        <authorList>
            <person name="Yoshida K."/>
            <person name="Sommer R.J."/>
        </authorList>
    </citation>
    <scope>NUCLEOTIDE SEQUENCE</scope>
    <source>
        <strain evidence="1">RS0144</strain>
    </source>
</reference>
<dbReference type="Proteomes" id="UP001432027">
    <property type="component" value="Unassembled WGS sequence"/>
</dbReference>
<feature type="non-terminal residue" evidence="1">
    <location>
        <position position="1"/>
    </location>
</feature>
<name>A0AAV5TYD9_9BILA</name>
<comment type="caution">
    <text evidence="1">The sequence shown here is derived from an EMBL/GenBank/DDBJ whole genome shotgun (WGS) entry which is preliminary data.</text>
</comment>
<proteinExistence type="predicted"/>
<dbReference type="AlphaFoldDB" id="A0AAV5TYD9"/>
<sequence>ETVCFGVLEGAEDDRHIHFTHRALVGSSREPSRLTKCVFDATSSGANEGSMGKMNKVDLFELCQRWSDLLEN</sequence>
<evidence type="ECO:0000313" key="2">
    <source>
        <dbReference type="Proteomes" id="UP001432027"/>
    </source>
</evidence>
<evidence type="ECO:0000313" key="1">
    <source>
        <dbReference type="EMBL" id="GMS99093.1"/>
    </source>
</evidence>
<organism evidence="1 2">
    <name type="scientific">Pristionchus entomophagus</name>
    <dbReference type="NCBI Taxonomy" id="358040"/>
    <lineage>
        <taxon>Eukaryota</taxon>
        <taxon>Metazoa</taxon>
        <taxon>Ecdysozoa</taxon>
        <taxon>Nematoda</taxon>
        <taxon>Chromadorea</taxon>
        <taxon>Rhabditida</taxon>
        <taxon>Rhabditina</taxon>
        <taxon>Diplogasteromorpha</taxon>
        <taxon>Diplogasteroidea</taxon>
        <taxon>Neodiplogasteridae</taxon>
        <taxon>Pristionchus</taxon>
    </lineage>
</organism>
<gene>
    <name evidence="1" type="ORF">PENTCL1PPCAC_21268</name>
</gene>
<keyword evidence="2" id="KW-1185">Reference proteome</keyword>
<accession>A0AAV5TYD9</accession>
<dbReference type="EMBL" id="BTSX01000005">
    <property type="protein sequence ID" value="GMS99093.1"/>
    <property type="molecule type" value="Genomic_DNA"/>
</dbReference>